<feature type="chain" id="PRO_5035421986" description="DUF1996 domain-containing protein" evidence="1">
    <location>
        <begin position="19"/>
        <end position="363"/>
    </location>
</feature>
<proteinExistence type="predicted"/>
<dbReference type="PANTHER" id="PTHR43662:SF3">
    <property type="entry name" value="DOMAIN PROTEIN, PUTATIVE (AFU_ORTHOLOGUE AFUA_6G11970)-RELATED"/>
    <property type="match status" value="1"/>
</dbReference>
<dbReference type="AlphaFoldDB" id="A0A8K0XQN7"/>
<evidence type="ECO:0000256" key="1">
    <source>
        <dbReference type="SAM" id="SignalP"/>
    </source>
</evidence>
<evidence type="ECO:0000313" key="3">
    <source>
        <dbReference type="EMBL" id="KAH8101503.1"/>
    </source>
</evidence>
<protein>
    <recommendedName>
        <fullName evidence="2">DUF1996 domain-containing protein</fullName>
    </recommendedName>
</protein>
<name>A0A8K0XQN7_9AGAR</name>
<feature type="domain" description="DUF1996" evidence="2">
    <location>
        <begin position="34"/>
        <end position="276"/>
    </location>
</feature>
<evidence type="ECO:0000313" key="4">
    <source>
        <dbReference type="Proteomes" id="UP000813824"/>
    </source>
</evidence>
<comment type="caution">
    <text evidence="3">The sequence shown here is derived from an EMBL/GenBank/DDBJ whole genome shotgun (WGS) entry which is preliminary data.</text>
</comment>
<dbReference type="Pfam" id="PF09362">
    <property type="entry name" value="DUF1996"/>
    <property type="match status" value="1"/>
</dbReference>
<reference evidence="3" key="1">
    <citation type="journal article" date="2021" name="New Phytol.">
        <title>Evolutionary innovations through gain and loss of genes in the ectomycorrhizal Boletales.</title>
        <authorList>
            <person name="Wu G."/>
            <person name="Miyauchi S."/>
            <person name="Morin E."/>
            <person name="Kuo A."/>
            <person name="Drula E."/>
            <person name="Varga T."/>
            <person name="Kohler A."/>
            <person name="Feng B."/>
            <person name="Cao Y."/>
            <person name="Lipzen A."/>
            <person name="Daum C."/>
            <person name="Hundley H."/>
            <person name="Pangilinan J."/>
            <person name="Johnson J."/>
            <person name="Barry K."/>
            <person name="LaButti K."/>
            <person name="Ng V."/>
            <person name="Ahrendt S."/>
            <person name="Min B."/>
            <person name="Choi I.G."/>
            <person name="Park H."/>
            <person name="Plett J.M."/>
            <person name="Magnuson J."/>
            <person name="Spatafora J.W."/>
            <person name="Nagy L.G."/>
            <person name="Henrissat B."/>
            <person name="Grigoriev I.V."/>
            <person name="Yang Z.L."/>
            <person name="Xu J."/>
            <person name="Martin F.M."/>
        </authorList>
    </citation>
    <scope>NUCLEOTIDE SEQUENCE</scope>
    <source>
        <strain evidence="3">KKN 215</strain>
    </source>
</reference>
<dbReference type="Proteomes" id="UP000813824">
    <property type="component" value="Unassembled WGS sequence"/>
</dbReference>
<accession>A0A8K0XQN7</accession>
<dbReference type="PANTHER" id="PTHR43662">
    <property type="match status" value="1"/>
</dbReference>
<sequence length="363" mass="39764">MLLSSLLLLTYLFGAANAWFRLQCTLPLVSERVDPIVNPGVVGTNHVHTVHGFNPNYDYDELVASTCTSCEVTQDKSNYWFPKLYFKHPNGTFQAVANGGLLVYYQNRGTKDVANGGSGLKAFPPGLKMITGDPARRAKKFPTGQGGQDELAERAVQWTCLRYSVGLPQYDDGGAGFPHTDCEAGFQSRLHMPACWDGVNLDSVDHRSHTAFLSGLDNGDCPPTHPVGLMKLFYEVTWSVTDFAHLWNPGKEQWPFVWSTGDPTGYSWHGDFQTGWDADALQNAIDHCNNPNDATGQGDITACPFLKLQTTGVANQCKIPAMLREDVDGPMERLPGCNPLQAGPGDATLYSTDNCPVSWAWSL</sequence>
<organism evidence="3 4">
    <name type="scientific">Cristinia sonorae</name>
    <dbReference type="NCBI Taxonomy" id="1940300"/>
    <lineage>
        <taxon>Eukaryota</taxon>
        <taxon>Fungi</taxon>
        <taxon>Dikarya</taxon>
        <taxon>Basidiomycota</taxon>
        <taxon>Agaricomycotina</taxon>
        <taxon>Agaricomycetes</taxon>
        <taxon>Agaricomycetidae</taxon>
        <taxon>Agaricales</taxon>
        <taxon>Pleurotineae</taxon>
        <taxon>Stephanosporaceae</taxon>
        <taxon>Cristinia</taxon>
    </lineage>
</organism>
<dbReference type="OrthoDB" id="74764at2759"/>
<keyword evidence="1" id="KW-0732">Signal</keyword>
<feature type="signal peptide" evidence="1">
    <location>
        <begin position="1"/>
        <end position="18"/>
    </location>
</feature>
<keyword evidence="4" id="KW-1185">Reference proteome</keyword>
<dbReference type="EMBL" id="JAEVFJ010000012">
    <property type="protein sequence ID" value="KAH8101503.1"/>
    <property type="molecule type" value="Genomic_DNA"/>
</dbReference>
<dbReference type="InterPro" id="IPR018535">
    <property type="entry name" value="DUF1996"/>
</dbReference>
<gene>
    <name evidence="3" type="ORF">BXZ70DRAFT_891712</name>
</gene>
<evidence type="ECO:0000259" key="2">
    <source>
        <dbReference type="Pfam" id="PF09362"/>
    </source>
</evidence>